<accession>A0AAV3QSW8</accession>
<sequence length="100" mass="10961">MSIYALLTDSAFLLNFQVANAGFSIGAAKMAYMSSLVIGPGSGYNLNTNPMAEADKTALRQNTGKMQNILREQLRAEHESFKAVFDKLRQPIGGFDLDEE</sequence>
<keyword evidence="2" id="KW-1185">Reference proteome</keyword>
<protein>
    <submittedName>
        <fullName evidence="1">Uncharacterized protein</fullName>
    </submittedName>
</protein>
<proteinExistence type="predicted"/>
<evidence type="ECO:0000313" key="1">
    <source>
        <dbReference type="EMBL" id="GAA0166809.1"/>
    </source>
</evidence>
<evidence type="ECO:0000313" key="2">
    <source>
        <dbReference type="Proteomes" id="UP001454036"/>
    </source>
</evidence>
<gene>
    <name evidence="1" type="ORF">LIER_21880</name>
</gene>
<dbReference type="AlphaFoldDB" id="A0AAV3QSW8"/>
<organism evidence="1 2">
    <name type="scientific">Lithospermum erythrorhizon</name>
    <name type="common">Purple gromwell</name>
    <name type="synonym">Lithospermum officinale var. erythrorhizon</name>
    <dbReference type="NCBI Taxonomy" id="34254"/>
    <lineage>
        <taxon>Eukaryota</taxon>
        <taxon>Viridiplantae</taxon>
        <taxon>Streptophyta</taxon>
        <taxon>Embryophyta</taxon>
        <taxon>Tracheophyta</taxon>
        <taxon>Spermatophyta</taxon>
        <taxon>Magnoliopsida</taxon>
        <taxon>eudicotyledons</taxon>
        <taxon>Gunneridae</taxon>
        <taxon>Pentapetalae</taxon>
        <taxon>asterids</taxon>
        <taxon>lamiids</taxon>
        <taxon>Boraginales</taxon>
        <taxon>Boraginaceae</taxon>
        <taxon>Boraginoideae</taxon>
        <taxon>Lithospermeae</taxon>
        <taxon>Lithospermum</taxon>
    </lineage>
</organism>
<comment type="caution">
    <text evidence="1">The sequence shown here is derived from an EMBL/GenBank/DDBJ whole genome shotgun (WGS) entry which is preliminary data.</text>
</comment>
<dbReference type="EMBL" id="BAABME010005863">
    <property type="protein sequence ID" value="GAA0166809.1"/>
    <property type="molecule type" value="Genomic_DNA"/>
</dbReference>
<reference evidence="1 2" key="1">
    <citation type="submission" date="2024-01" db="EMBL/GenBank/DDBJ databases">
        <title>The complete chloroplast genome sequence of Lithospermum erythrorhizon: insights into the phylogenetic relationship among Boraginaceae species and the maternal lineages of purple gromwells.</title>
        <authorList>
            <person name="Okada T."/>
            <person name="Watanabe K."/>
        </authorList>
    </citation>
    <scope>NUCLEOTIDE SEQUENCE [LARGE SCALE GENOMIC DNA]</scope>
</reference>
<name>A0AAV3QSW8_LITER</name>
<dbReference type="Proteomes" id="UP001454036">
    <property type="component" value="Unassembled WGS sequence"/>
</dbReference>